<protein>
    <submittedName>
        <fullName evidence="4">DUF2489 domain-containing protein</fullName>
    </submittedName>
</protein>
<keyword evidence="2" id="KW-0812">Transmembrane</keyword>
<dbReference type="Proteomes" id="UP000325606">
    <property type="component" value="Chromosome"/>
</dbReference>
<dbReference type="RefSeq" id="WP_151053456.1">
    <property type="nucleotide sequence ID" value="NZ_CP044222.1"/>
</dbReference>
<evidence type="ECO:0000256" key="1">
    <source>
        <dbReference type="SAM" id="Coils"/>
    </source>
</evidence>
<feature type="transmembrane region" description="Helical" evidence="2">
    <location>
        <begin position="6"/>
        <end position="26"/>
    </location>
</feature>
<dbReference type="Pfam" id="PF10675">
    <property type="entry name" value="DUF2489"/>
    <property type="match status" value="1"/>
</dbReference>
<dbReference type="KEGG" id="nik:F5I99_02285"/>
<reference evidence="4 5" key="1">
    <citation type="submission" date="2019-09" db="EMBL/GenBank/DDBJ databases">
        <title>Nitrincola iocasae sp. nov., a bacterium isolated from the sediment collected at a cold seep field in South China Sea.</title>
        <authorList>
            <person name="Zhang H."/>
            <person name="Wang H."/>
            <person name="Li C."/>
        </authorList>
    </citation>
    <scope>NUCLEOTIDE SEQUENCE [LARGE SCALE GENOMIC DNA]</scope>
    <source>
        <strain evidence="4 5">KXZD1103</strain>
    </source>
</reference>
<feature type="domain" description="DUF2489" evidence="3">
    <location>
        <begin position="16"/>
        <end position="146"/>
    </location>
</feature>
<dbReference type="AlphaFoldDB" id="A0A5J6LAL3"/>
<dbReference type="SUPFAM" id="SSF47095">
    <property type="entry name" value="HMG-box"/>
    <property type="match status" value="1"/>
</dbReference>
<keyword evidence="5" id="KW-1185">Reference proteome</keyword>
<evidence type="ECO:0000313" key="4">
    <source>
        <dbReference type="EMBL" id="QEW05411.1"/>
    </source>
</evidence>
<name>A0A5J6LAL3_9GAMM</name>
<feature type="coiled-coil region" evidence="1">
    <location>
        <begin position="116"/>
        <end position="150"/>
    </location>
</feature>
<gene>
    <name evidence="4" type="ORF">F5I99_02285</name>
</gene>
<keyword evidence="2" id="KW-1133">Transmembrane helix</keyword>
<evidence type="ECO:0000313" key="5">
    <source>
        <dbReference type="Proteomes" id="UP000325606"/>
    </source>
</evidence>
<proteinExistence type="predicted"/>
<organism evidence="4 5">
    <name type="scientific">Nitrincola iocasae</name>
    <dbReference type="NCBI Taxonomy" id="2614693"/>
    <lineage>
        <taxon>Bacteria</taxon>
        <taxon>Pseudomonadati</taxon>
        <taxon>Pseudomonadota</taxon>
        <taxon>Gammaproteobacteria</taxon>
        <taxon>Oceanospirillales</taxon>
        <taxon>Oceanospirillaceae</taxon>
        <taxon>Nitrincola</taxon>
    </lineage>
</organism>
<sequence length="158" mass="18163">MTITYLLISVFAVLCVGLGVYIVYLLRQNKQRQRKNTNISEAYAASALKQRSYLIDSIRIISRGILEEQCPLAEGCIRIKVLLDNLSPQMHQQDSLAVIELVYGKTEHIPMLDDWKSLSSEQKRKYQQELEAVEQQHAEAIRAAAKLLRDYPFEQMAH</sequence>
<dbReference type="InterPro" id="IPR036910">
    <property type="entry name" value="HMG_box_dom_sf"/>
</dbReference>
<dbReference type="EMBL" id="CP044222">
    <property type="protein sequence ID" value="QEW05411.1"/>
    <property type="molecule type" value="Genomic_DNA"/>
</dbReference>
<keyword evidence="1" id="KW-0175">Coiled coil</keyword>
<dbReference type="InterPro" id="IPR019617">
    <property type="entry name" value="DUF2489"/>
</dbReference>
<evidence type="ECO:0000259" key="3">
    <source>
        <dbReference type="Pfam" id="PF10675"/>
    </source>
</evidence>
<keyword evidence="2" id="KW-0472">Membrane</keyword>
<evidence type="ECO:0000256" key="2">
    <source>
        <dbReference type="SAM" id="Phobius"/>
    </source>
</evidence>
<accession>A0A5J6LAL3</accession>